<gene>
    <name evidence="2" type="ORF">SPHINGO391_410131</name>
</gene>
<accession>A0A5E7YYS6</accession>
<sequence>MGSSLGRAPDTIAGRDRRRGREGARRRGQAPIAPEETPRTLQRGRRLMLLLCLAIALHDVDGPIRCQTGETIRLAGIGATELDGSTRPGQPSVPGDPFAQRRAMSVAIGGGVGSDDRRLEGSLRFARPVQLSCEVTGRSYRRLVAWCSLPDGRDANCIAIGAGVAARWARFDPQQRLVRCRR</sequence>
<evidence type="ECO:0000256" key="1">
    <source>
        <dbReference type="SAM" id="MobiDB-lite"/>
    </source>
</evidence>
<feature type="region of interest" description="Disordered" evidence="1">
    <location>
        <begin position="1"/>
        <end position="39"/>
    </location>
</feature>
<proteinExistence type="predicted"/>
<evidence type="ECO:0000313" key="3">
    <source>
        <dbReference type="Proteomes" id="UP000326857"/>
    </source>
</evidence>
<evidence type="ECO:0000313" key="2">
    <source>
        <dbReference type="EMBL" id="VVT11894.1"/>
    </source>
</evidence>
<evidence type="ECO:0008006" key="4">
    <source>
        <dbReference type="Google" id="ProtNLM"/>
    </source>
</evidence>
<dbReference type="Proteomes" id="UP000326857">
    <property type="component" value="Unassembled WGS sequence"/>
</dbReference>
<feature type="compositionally biased region" description="Basic and acidic residues" evidence="1">
    <location>
        <begin position="13"/>
        <end position="25"/>
    </location>
</feature>
<protein>
    <recommendedName>
        <fullName evidence="4">Nuclease</fullName>
    </recommendedName>
</protein>
<organism evidence="2 3">
    <name type="scientific">Sphingomonas aurantiaca</name>
    <dbReference type="NCBI Taxonomy" id="185949"/>
    <lineage>
        <taxon>Bacteria</taxon>
        <taxon>Pseudomonadati</taxon>
        <taxon>Pseudomonadota</taxon>
        <taxon>Alphaproteobacteria</taxon>
        <taxon>Sphingomonadales</taxon>
        <taxon>Sphingomonadaceae</taxon>
        <taxon>Sphingomonas</taxon>
    </lineage>
</organism>
<reference evidence="2 3" key="1">
    <citation type="submission" date="2019-09" db="EMBL/GenBank/DDBJ databases">
        <authorList>
            <person name="Dittami M. S."/>
        </authorList>
    </citation>
    <scope>NUCLEOTIDE SEQUENCE [LARGE SCALE GENOMIC DNA]</scope>
    <source>
        <strain evidence="2">SPHINGO391</strain>
    </source>
</reference>
<name>A0A5E7YYS6_9SPHN</name>
<dbReference type="EMBL" id="CABVLI010000036">
    <property type="protein sequence ID" value="VVT11894.1"/>
    <property type="molecule type" value="Genomic_DNA"/>
</dbReference>
<dbReference type="AlphaFoldDB" id="A0A5E7YYS6"/>